<dbReference type="CDD" id="cd12797">
    <property type="entry name" value="M23_peptidase"/>
    <property type="match status" value="1"/>
</dbReference>
<name>A0A2T0XD40_9BURK</name>
<comment type="cofactor">
    <cofactor evidence="1">
        <name>Zn(2+)</name>
        <dbReference type="ChEBI" id="CHEBI:29105"/>
    </cofactor>
</comment>
<evidence type="ECO:0000256" key="8">
    <source>
        <dbReference type="SAM" id="Phobius"/>
    </source>
</evidence>
<dbReference type="GO" id="GO:0030313">
    <property type="term" value="C:cell envelope"/>
    <property type="evidence" value="ECO:0007669"/>
    <property type="project" value="UniProtKB-SubCell"/>
</dbReference>
<feature type="domain" description="Csd3-like second N-terminal" evidence="10">
    <location>
        <begin position="183"/>
        <end position="299"/>
    </location>
</feature>
<evidence type="ECO:0000256" key="5">
    <source>
        <dbReference type="ARBA" id="ARBA00022801"/>
    </source>
</evidence>
<dbReference type="Pfam" id="PF01551">
    <property type="entry name" value="Peptidase_M23"/>
    <property type="match status" value="1"/>
</dbReference>
<keyword evidence="7" id="KW-0482">Metalloprotease</keyword>
<dbReference type="InterPro" id="IPR011055">
    <property type="entry name" value="Dup_hybrid_motif"/>
</dbReference>
<dbReference type="EMBL" id="PVTV01000016">
    <property type="protein sequence ID" value="PRY96830.1"/>
    <property type="molecule type" value="Genomic_DNA"/>
</dbReference>
<dbReference type="InterPro" id="IPR050570">
    <property type="entry name" value="Cell_wall_metabolism_enzyme"/>
</dbReference>
<evidence type="ECO:0000256" key="3">
    <source>
        <dbReference type="ARBA" id="ARBA00022670"/>
    </source>
</evidence>
<reference evidence="11 12" key="1">
    <citation type="submission" date="2018-03" db="EMBL/GenBank/DDBJ databases">
        <title>Genomic Encyclopedia of Type Strains, Phase III (KMG-III): the genomes of soil and plant-associated and newly described type strains.</title>
        <authorList>
            <person name="Whitman W."/>
        </authorList>
    </citation>
    <scope>NUCLEOTIDE SEQUENCE [LARGE SCALE GENOMIC DNA]</scope>
    <source>
        <strain evidence="11 12">MWH-P2sevCIIIb</strain>
    </source>
</reference>
<accession>A0A2T0XD40</accession>
<evidence type="ECO:0000259" key="9">
    <source>
        <dbReference type="Pfam" id="PF01551"/>
    </source>
</evidence>
<dbReference type="Gene3D" id="3.10.450.350">
    <property type="match status" value="2"/>
</dbReference>
<keyword evidence="8" id="KW-1133">Transmembrane helix</keyword>
<comment type="subcellular location">
    <subcellularLocation>
        <location evidence="2">Cell envelope</location>
    </subcellularLocation>
</comment>
<evidence type="ECO:0000313" key="11">
    <source>
        <dbReference type="EMBL" id="PRY96830.1"/>
    </source>
</evidence>
<evidence type="ECO:0000256" key="2">
    <source>
        <dbReference type="ARBA" id="ARBA00004196"/>
    </source>
</evidence>
<dbReference type="GO" id="GO:0006508">
    <property type="term" value="P:proteolysis"/>
    <property type="evidence" value="ECO:0007669"/>
    <property type="project" value="UniProtKB-KW"/>
</dbReference>
<evidence type="ECO:0000256" key="7">
    <source>
        <dbReference type="ARBA" id="ARBA00023049"/>
    </source>
</evidence>
<dbReference type="OrthoDB" id="9815245at2"/>
<sequence>MRSPLIQAPNSVGGRLVYAFAVCSIVLLFVGVGAFGMVVPSATDLPPPEQVVLQDVVAIPDEALARTEATAGADAPFITETHIQPGDTVASVLKRLKLTDTRLLTAITSNTQARSIYKLRPGRTVLVATTQDGDFLWLRYIHTPGTEANGRVIAKMLEVKAVDGSFTFNEIEEQTETHIEVGMGTITRSLFAATDVANIPDGITSQMADILGSKIDFLRGLRKGDQFRVVYETRAHEGRSVGTGRVLALQFVNQGKSYSAVWFNSDDNKSGGYYSLEGETLRGVFLRNALKFSRISSTFGTRRDPILGSWSGHAGVDYAAPTGTPIQATADGIIDYIGWQNGYGNVIILRHPGNITVVYGHQSAFAPDLVKGSRIAQGQTIGYVGSTGWSTGAHLHYEFRINDKPVDPLTVALPESPPIEAEHLPTFVKAVAPLKQQLEVLAKFQPAAAEESASIAQQ</sequence>
<keyword evidence="12" id="KW-1185">Reference proteome</keyword>
<feature type="domain" description="M23ase beta-sheet core" evidence="9">
    <location>
        <begin position="312"/>
        <end position="408"/>
    </location>
</feature>
<keyword evidence="8" id="KW-0472">Membrane</keyword>
<dbReference type="Gene3D" id="2.70.70.10">
    <property type="entry name" value="Glucose Permease (Domain IIA)"/>
    <property type="match status" value="1"/>
</dbReference>
<dbReference type="InterPro" id="IPR045834">
    <property type="entry name" value="Csd3_N2"/>
</dbReference>
<feature type="transmembrane region" description="Helical" evidence="8">
    <location>
        <begin position="16"/>
        <end position="39"/>
    </location>
</feature>
<evidence type="ECO:0000256" key="4">
    <source>
        <dbReference type="ARBA" id="ARBA00022723"/>
    </source>
</evidence>
<gene>
    <name evidence="11" type="ORF">BCM14_2585</name>
</gene>
<comment type="caution">
    <text evidence="11">The sequence shown here is derived from an EMBL/GenBank/DDBJ whole genome shotgun (WGS) entry which is preliminary data.</text>
</comment>
<dbReference type="Pfam" id="PF19425">
    <property type="entry name" value="Csd3_N2"/>
    <property type="match status" value="1"/>
</dbReference>
<dbReference type="GO" id="GO:0004222">
    <property type="term" value="F:metalloendopeptidase activity"/>
    <property type="evidence" value="ECO:0007669"/>
    <property type="project" value="TreeGrafter"/>
</dbReference>
<evidence type="ECO:0000259" key="10">
    <source>
        <dbReference type="Pfam" id="PF19425"/>
    </source>
</evidence>
<dbReference type="InterPro" id="IPR016047">
    <property type="entry name" value="M23ase_b-sheet_dom"/>
</dbReference>
<evidence type="ECO:0000256" key="1">
    <source>
        <dbReference type="ARBA" id="ARBA00001947"/>
    </source>
</evidence>
<keyword evidence="4" id="KW-0479">Metal-binding</keyword>
<organism evidence="11 12">
    <name type="scientific">Jezberella montanilacus</name>
    <dbReference type="NCBI Taxonomy" id="323426"/>
    <lineage>
        <taxon>Bacteria</taxon>
        <taxon>Pseudomonadati</taxon>
        <taxon>Pseudomonadota</taxon>
        <taxon>Betaproteobacteria</taxon>
        <taxon>Burkholderiales</taxon>
        <taxon>Alcaligenaceae</taxon>
        <taxon>Jezberella</taxon>
    </lineage>
</organism>
<proteinExistence type="predicted"/>
<keyword evidence="6" id="KW-0862">Zinc</keyword>
<keyword evidence="5 11" id="KW-0378">Hydrolase</keyword>
<dbReference type="PANTHER" id="PTHR21666">
    <property type="entry name" value="PEPTIDASE-RELATED"/>
    <property type="match status" value="1"/>
</dbReference>
<keyword evidence="3" id="KW-0645">Protease</keyword>
<evidence type="ECO:0000256" key="6">
    <source>
        <dbReference type="ARBA" id="ARBA00022833"/>
    </source>
</evidence>
<keyword evidence="8" id="KW-0812">Transmembrane</keyword>
<protein>
    <submittedName>
        <fullName evidence="11">Murein DD-endopeptidase MepM/ murein hydrolase activator NlpD</fullName>
    </submittedName>
</protein>
<evidence type="ECO:0000313" key="12">
    <source>
        <dbReference type="Proteomes" id="UP000238308"/>
    </source>
</evidence>
<dbReference type="SUPFAM" id="SSF51261">
    <property type="entry name" value="Duplicated hybrid motif"/>
    <property type="match status" value="1"/>
</dbReference>
<dbReference type="AlphaFoldDB" id="A0A2T0XD40"/>
<dbReference type="GO" id="GO:0046872">
    <property type="term" value="F:metal ion binding"/>
    <property type="evidence" value="ECO:0007669"/>
    <property type="project" value="UniProtKB-KW"/>
</dbReference>
<dbReference type="Proteomes" id="UP000238308">
    <property type="component" value="Unassembled WGS sequence"/>
</dbReference>
<dbReference type="PANTHER" id="PTHR21666:SF288">
    <property type="entry name" value="CELL DIVISION PROTEIN YTFB"/>
    <property type="match status" value="1"/>
</dbReference>